<organism evidence="2 3">
    <name type="scientific">Streptomyces adustus</name>
    <dbReference type="NCBI Taxonomy" id="1609272"/>
    <lineage>
        <taxon>Bacteria</taxon>
        <taxon>Bacillati</taxon>
        <taxon>Actinomycetota</taxon>
        <taxon>Actinomycetes</taxon>
        <taxon>Kitasatosporales</taxon>
        <taxon>Streptomycetaceae</taxon>
        <taxon>Streptomyces</taxon>
    </lineage>
</organism>
<dbReference type="Proteomes" id="UP000325849">
    <property type="component" value="Unassembled WGS sequence"/>
</dbReference>
<feature type="region of interest" description="Disordered" evidence="1">
    <location>
        <begin position="1"/>
        <end position="93"/>
    </location>
</feature>
<protein>
    <submittedName>
        <fullName evidence="2">Uncharacterized protein</fullName>
    </submittedName>
</protein>
<accession>A0A5N8VF66</accession>
<sequence length="93" mass="10214">MGHHHKSNQAVEGTTDYSRSRGMPLRPDLDALELRADRDRREMALPAATPLTPQAAYLAAQAEVDRRASTGELPTGTVTRKTRAPFPPTGYQD</sequence>
<keyword evidence="3" id="KW-1185">Reference proteome</keyword>
<feature type="compositionally biased region" description="Low complexity" evidence="1">
    <location>
        <begin position="44"/>
        <end position="62"/>
    </location>
</feature>
<dbReference type="RefSeq" id="WP_152889506.1">
    <property type="nucleotide sequence ID" value="NZ_VJZD01000070.1"/>
</dbReference>
<dbReference type="EMBL" id="VJZD01000070">
    <property type="protein sequence ID" value="MPY33292.1"/>
    <property type="molecule type" value="Genomic_DNA"/>
</dbReference>
<proteinExistence type="predicted"/>
<feature type="compositionally biased region" description="Basic and acidic residues" evidence="1">
    <location>
        <begin position="27"/>
        <end position="43"/>
    </location>
</feature>
<comment type="caution">
    <text evidence="2">The sequence shown here is derived from an EMBL/GenBank/DDBJ whole genome shotgun (WGS) entry which is preliminary data.</text>
</comment>
<name>A0A5N8VF66_9ACTN</name>
<evidence type="ECO:0000313" key="2">
    <source>
        <dbReference type="EMBL" id="MPY33292.1"/>
    </source>
</evidence>
<gene>
    <name evidence="2" type="ORF">FNH09_19080</name>
</gene>
<reference evidence="2 3" key="1">
    <citation type="submission" date="2019-07" db="EMBL/GenBank/DDBJ databases">
        <title>New species of Amycolatopsis and Streptomyces.</title>
        <authorList>
            <person name="Duangmal K."/>
            <person name="Teo W.F.A."/>
            <person name="Lipun K."/>
        </authorList>
    </citation>
    <scope>NUCLEOTIDE SEQUENCE [LARGE SCALE GENOMIC DNA]</scope>
    <source>
        <strain evidence="2 3">NBRC 109810</strain>
    </source>
</reference>
<dbReference type="OrthoDB" id="4249344at2"/>
<dbReference type="AlphaFoldDB" id="A0A5N8VF66"/>
<feature type="compositionally biased region" description="Polar residues" evidence="1">
    <location>
        <begin position="8"/>
        <end position="17"/>
    </location>
</feature>
<evidence type="ECO:0000313" key="3">
    <source>
        <dbReference type="Proteomes" id="UP000325849"/>
    </source>
</evidence>
<evidence type="ECO:0000256" key="1">
    <source>
        <dbReference type="SAM" id="MobiDB-lite"/>
    </source>
</evidence>